<dbReference type="GeneID" id="13454590"/>
<proteinExistence type="predicted"/>
<dbReference type="Proteomes" id="UP000007259">
    <property type="component" value="Chromosome 9"/>
</dbReference>
<evidence type="ECO:0000313" key="3">
    <source>
        <dbReference type="Proteomes" id="UP000007259"/>
    </source>
</evidence>
<protein>
    <submittedName>
        <fullName evidence="2">Uncharacterized protein</fullName>
    </submittedName>
</protein>
<accession>E9AMX4</accession>
<dbReference type="OMA" id="RCGMAEH"/>
<dbReference type="OrthoDB" id="245449at2759"/>
<feature type="compositionally biased region" description="Basic and acidic residues" evidence="1">
    <location>
        <begin position="180"/>
        <end position="193"/>
    </location>
</feature>
<evidence type="ECO:0000256" key="1">
    <source>
        <dbReference type="SAM" id="MobiDB-lite"/>
    </source>
</evidence>
<dbReference type="AlphaFoldDB" id="E9AMX4"/>
<organism evidence="2 3">
    <name type="scientific">Leishmania mexicana (strain MHOM/GT/2001/U1103)</name>
    <dbReference type="NCBI Taxonomy" id="929439"/>
    <lineage>
        <taxon>Eukaryota</taxon>
        <taxon>Discoba</taxon>
        <taxon>Euglenozoa</taxon>
        <taxon>Kinetoplastea</taxon>
        <taxon>Metakinetoplastina</taxon>
        <taxon>Trypanosomatida</taxon>
        <taxon>Trypanosomatidae</taxon>
        <taxon>Leishmaniinae</taxon>
        <taxon>Leishmania</taxon>
    </lineage>
</organism>
<dbReference type="PhylomeDB" id="E9AMX4"/>
<dbReference type="VEuPathDB" id="TriTrypDB:LmxM.09.1230"/>
<sequence>MSAVPHHQSSTPVAPSLPPEPPCVAEILSELLPRLLAAPQPRDGCPPSSSTQEPAESLVLPIPPTVASEHRVQVSIRGQRYEMAMEVALTYSLFFFVFFHWPFSREDEGSDAPGCTSDVSDVKRAPRSVGDAVMAAAAAQDLPKEAHLLRHYTRVVEPVLRVFLDHWVAPLDAATEAQVEGERAASAETEKAGDAAPLSPLPPLPHPVHIAYDASTRVWKFEFAARLTAAAAAAARSGRQCGDSDAAVPLADADGCAAVATDELNNSPFLLLQSDYMGLLLVFMRRCAKVRAERRAAGDGAAAGALAPYPSLPIRWAEMMYDEQLSVVQLIRRFGVVSLARTYTRPTAPETTSQYICAEAAAATTDRAGAEGDACSLRARASEFIGKQQQETQQAASVAVDTAEVVKTKQCIDEDDFDGLLLSAKGCARCGMAEHSTEECPF</sequence>
<evidence type="ECO:0000313" key="2">
    <source>
        <dbReference type="EMBL" id="CBZ24279.1"/>
    </source>
</evidence>
<keyword evidence="3" id="KW-1185">Reference proteome</keyword>
<dbReference type="KEGG" id="lmi:LMXM_09_1230"/>
<gene>
    <name evidence="2" type="ORF">LMXM_09_1230</name>
</gene>
<name>E9AMX4_LEIMU</name>
<feature type="region of interest" description="Disordered" evidence="1">
    <location>
        <begin position="179"/>
        <end position="200"/>
    </location>
</feature>
<reference evidence="2 3" key="1">
    <citation type="journal article" date="2011" name="Genome Res.">
        <title>Chromosome and gene copy number variation allow major structural change between species and strains of Leishmania.</title>
        <authorList>
            <person name="Rogers M.B."/>
            <person name="Hilley J.D."/>
            <person name="Dickens N.J."/>
            <person name="Wilkes J."/>
            <person name="Bates P.A."/>
            <person name="Depledge D.P."/>
            <person name="Harris D."/>
            <person name="Her Y."/>
            <person name="Herzyk P."/>
            <person name="Imamura H."/>
            <person name="Otto T.D."/>
            <person name="Sanders M."/>
            <person name="Seeger K."/>
            <person name="Dujardin J.C."/>
            <person name="Berriman M."/>
            <person name="Smith D.F."/>
            <person name="Hertz-Fowler C."/>
            <person name="Mottram J.C."/>
        </authorList>
    </citation>
    <scope>NUCLEOTIDE SEQUENCE [LARGE SCALE GENOMIC DNA]</scope>
    <source>
        <strain evidence="2 3">MHOM/GT/2001/U1103</strain>
    </source>
</reference>
<feature type="region of interest" description="Disordered" evidence="1">
    <location>
        <begin position="38"/>
        <end position="58"/>
    </location>
</feature>
<dbReference type="RefSeq" id="XP_003872805.1">
    <property type="nucleotide sequence ID" value="XM_003872756.1"/>
</dbReference>
<dbReference type="EMBL" id="FR799562">
    <property type="protein sequence ID" value="CBZ24279.1"/>
    <property type="molecule type" value="Genomic_DNA"/>
</dbReference>